<evidence type="ECO:0000259" key="1">
    <source>
        <dbReference type="Pfam" id="PF07929"/>
    </source>
</evidence>
<organism evidence="4 5">
    <name type="scientific">Sporosarcina limicola</name>
    <dbReference type="NCBI Taxonomy" id="34101"/>
    <lineage>
        <taxon>Bacteria</taxon>
        <taxon>Bacillati</taxon>
        <taxon>Bacillota</taxon>
        <taxon>Bacilli</taxon>
        <taxon>Bacillales</taxon>
        <taxon>Caryophanaceae</taxon>
        <taxon>Sporosarcina</taxon>
    </lineage>
</organism>
<protein>
    <submittedName>
        <fullName evidence="4">Uncharacterized protein</fullName>
    </submittedName>
</protein>
<evidence type="ECO:0000259" key="2">
    <source>
        <dbReference type="Pfam" id="PF22007"/>
    </source>
</evidence>
<sequence>MIFQFKVQLKHMSPPVWRRLQVDSMTTFHDMHEVLQTAFEWEDSHLHSFSVKRRDGKTIDNVEIGPTMNENYLFSLVNYDESKEILANWFVKEKDRIVYTYDFGDNWEHEIVLEKILSKVPGEYYPNCVKAMQLTPEEDSGWMGYEEQIEEVNWRALTEEVNRVLSPLTTVVTDEHSDSFDWKELFAQAKELNAMKPWNSLDDNQIFVVTDPVSGENLFCSVLGGGGEEFGMAVYIGDEGLQTLRDTLAGTKSAMELFFHQRSLLLSFVDRDGLESLDYDLIKKHNLTFRGKKQWIQFRSFVPGSYPWLMDEEEARLLSIVIEQAIVICKHMKQGLNIPVFGSGDDAVFIARVPKGNGKTIGWEDKLIQIPVNHKKIAESKLVISELDVKRAQKQERLNAVIEFDVFHLDMPVQVEKDERPFFPMMAVAMNHKTGEALFQEIFESSFAVENVQKGFIQFIEKCGFRPREVWVTSQVASSLAPLLKELKVASMEVTQLQHIEQLKRFLSEMKG</sequence>
<dbReference type="RefSeq" id="WP_192600322.1">
    <property type="nucleotide sequence ID" value="NZ_JADBEL010000033.1"/>
</dbReference>
<feature type="domain" description="Plasmid pRiA4b Orf3-like" evidence="1">
    <location>
        <begin position="2"/>
        <end position="153"/>
    </location>
</feature>
<dbReference type="EMBL" id="JADBEL010000033">
    <property type="protein sequence ID" value="MBE1556694.1"/>
    <property type="molecule type" value="Genomic_DNA"/>
</dbReference>
<comment type="caution">
    <text evidence="4">The sequence shown here is derived from an EMBL/GenBank/DDBJ whole genome shotgun (WGS) entry which is preliminary data.</text>
</comment>
<dbReference type="AlphaFoldDB" id="A0A927R866"/>
<keyword evidence="5" id="KW-1185">Reference proteome</keyword>
<dbReference type="Gene3D" id="3.10.290.30">
    <property type="entry name" value="MM3350-like"/>
    <property type="match status" value="1"/>
</dbReference>
<evidence type="ECO:0000259" key="3">
    <source>
        <dbReference type="Pfam" id="PF23988"/>
    </source>
</evidence>
<dbReference type="InterPro" id="IPR024047">
    <property type="entry name" value="MM3350-like_sf"/>
</dbReference>
<name>A0A927R866_9BACL</name>
<dbReference type="PANTHER" id="PTHR41878:SF1">
    <property type="entry name" value="TNPR PROTEIN"/>
    <property type="match status" value="1"/>
</dbReference>
<dbReference type="Pfam" id="PF07929">
    <property type="entry name" value="PRiA4_ORF3"/>
    <property type="match status" value="1"/>
</dbReference>
<dbReference type="Pfam" id="PF23988">
    <property type="entry name" value="DUF7309"/>
    <property type="match status" value="1"/>
</dbReference>
<dbReference type="InterPro" id="IPR012912">
    <property type="entry name" value="Plasmid_pRiA4b_Orf3-like"/>
</dbReference>
<dbReference type="SUPFAM" id="SSF159941">
    <property type="entry name" value="MM3350-like"/>
    <property type="match status" value="1"/>
</dbReference>
<proteinExistence type="predicted"/>
<reference evidence="4" key="1">
    <citation type="submission" date="2020-10" db="EMBL/GenBank/DDBJ databases">
        <title>Genomic Encyclopedia of Type Strains, Phase IV (KMG-IV): sequencing the most valuable type-strain genomes for metagenomic binning, comparative biology and taxonomic classification.</title>
        <authorList>
            <person name="Goeker M."/>
        </authorList>
    </citation>
    <scope>NUCLEOTIDE SEQUENCE</scope>
    <source>
        <strain evidence="4">DSM 13886</strain>
    </source>
</reference>
<dbReference type="Pfam" id="PF22007">
    <property type="entry name" value="DUF6930"/>
    <property type="match status" value="1"/>
</dbReference>
<dbReference type="InterPro" id="IPR054216">
    <property type="entry name" value="DUF6930"/>
</dbReference>
<dbReference type="PANTHER" id="PTHR41878">
    <property type="entry name" value="LEXA REPRESSOR-RELATED"/>
    <property type="match status" value="1"/>
</dbReference>
<evidence type="ECO:0000313" key="5">
    <source>
        <dbReference type="Proteomes" id="UP000658225"/>
    </source>
</evidence>
<feature type="domain" description="DUF6930" evidence="2">
    <location>
        <begin position="389"/>
        <end position="507"/>
    </location>
</feature>
<gene>
    <name evidence="4" type="ORF">H4683_003820</name>
</gene>
<dbReference type="InterPro" id="IPR055733">
    <property type="entry name" value="DUF7309"/>
</dbReference>
<accession>A0A927R866</accession>
<evidence type="ECO:0000313" key="4">
    <source>
        <dbReference type="EMBL" id="MBE1556694.1"/>
    </source>
</evidence>
<feature type="domain" description="DUF7309" evidence="3">
    <location>
        <begin position="182"/>
        <end position="338"/>
    </location>
</feature>
<dbReference type="Proteomes" id="UP000658225">
    <property type="component" value="Unassembled WGS sequence"/>
</dbReference>